<feature type="region of interest" description="Disordered" evidence="3">
    <location>
        <begin position="243"/>
        <end position="262"/>
    </location>
</feature>
<dbReference type="InterPro" id="IPR035979">
    <property type="entry name" value="RBD_domain_sf"/>
</dbReference>
<keyword evidence="1 2" id="KW-0694">RNA-binding</keyword>
<comment type="caution">
    <text evidence="5">The sequence shown here is derived from an EMBL/GenBank/DDBJ whole genome shotgun (WGS) entry which is preliminary data.</text>
</comment>
<protein>
    <recommendedName>
        <fullName evidence="4">RRM domain-containing protein</fullName>
    </recommendedName>
</protein>
<dbReference type="InterPro" id="IPR012677">
    <property type="entry name" value="Nucleotide-bd_a/b_plait_sf"/>
</dbReference>
<dbReference type="PANTHER" id="PTHR48025:SF11">
    <property type="entry name" value="RNA-BINDING PROTEIN CP33, CHLOROPLASTIC"/>
    <property type="match status" value="1"/>
</dbReference>
<proteinExistence type="predicted"/>
<dbReference type="SMART" id="SM00360">
    <property type="entry name" value="RRM"/>
    <property type="match status" value="2"/>
</dbReference>
<evidence type="ECO:0000256" key="3">
    <source>
        <dbReference type="SAM" id="MobiDB-lite"/>
    </source>
</evidence>
<evidence type="ECO:0000256" key="2">
    <source>
        <dbReference type="PROSITE-ProRule" id="PRU00176"/>
    </source>
</evidence>
<dbReference type="InterPro" id="IPR000504">
    <property type="entry name" value="RRM_dom"/>
</dbReference>
<dbReference type="GO" id="GO:1901259">
    <property type="term" value="P:chloroplast rRNA processing"/>
    <property type="evidence" value="ECO:0007669"/>
    <property type="project" value="TreeGrafter"/>
</dbReference>
<dbReference type="PANTHER" id="PTHR48025">
    <property type="entry name" value="OS02G0815200 PROTEIN"/>
    <property type="match status" value="1"/>
</dbReference>
<dbReference type="GO" id="GO:0009535">
    <property type="term" value="C:chloroplast thylakoid membrane"/>
    <property type="evidence" value="ECO:0007669"/>
    <property type="project" value="TreeGrafter"/>
</dbReference>
<organism evidence="5 6">
    <name type="scientific">Vanilla planifolia</name>
    <name type="common">Vanilla</name>
    <dbReference type="NCBI Taxonomy" id="51239"/>
    <lineage>
        <taxon>Eukaryota</taxon>
        <taxon>Viridiplantae</taxon>
        <taxon>Streptophyta</taxon>
        <taxon>Embryophyta</taxon>
        <taxon>Tracheophyta</taxon>
        <taxon>Spermatophyta</taxon>
        <taxon>Magnoliopsida</taxon>
        <taxon>Liliopsida</taxon>
        <taxon>Asparagales</taxon>
        <taxon>Orchidaceae</taxon>
        <taxon>Vanilloideae</taxon>
        <taxon>Vanilleae</taxon>
        <taxon>Vanilla</taxon>
    </lineage>
</organism>
<dbReference type="Pfam" id="PF00076">
    <property type="entry name" value="RRM_1"/>
    <property type="match status" value="2"/>
</dbReference>
<dbReference type="SUPFAM" id="SSF54928">
    <property type="entry name" value="RNA-binding domain, RBD"/>
    <property type="match status" value="2"/>
</dbReference>
<evidence type="ECO:0000313" key="6">
    <source>
        <dbReference type="Proteomes" id="UP000639772"/>
    </source>
</evidence>
<dbReference type="Gene3D" id="3.30.70.330">
    <property type="match status" value="2"/>
</dbReference>
<dbReference type="GO" id="GO:0003729">
    <property type="term" value="F:mRNA binding"/>
    <property type="evidence" value="ECO:0007669"/>
    <property type="project" value="TreeGrafter"/>
</dbReference>
<accession>A0A835UMI6</accession>
<name>A0A835UMI6_VANPL</name>
<sequence>MAIKKTDDSFSCVRSCIRARLHLPVLSLHSARRPLSLSYAALSDEYYEEDSSDYDDAGRLFIGNIPFTITTSELARIFSQAGTVNSVEIIPDRFTNRNRGFGFISMATVEDANKAIRMFDGAKIGDRIVKVNFPEVPRTSRLDTLDPFKDTGTPGYIDKGCKLYAGNLRWTVTSEILAEAFSSCSGVLGAKVIYEPLALRSRGFGFVAFASAEESQAALDSMNGKRLVGRPLRLSHANWSRWPTQTSTEEQPPLLTWEKNPF</sequence>
<dbReference type="EMBL" id="JADCNM010000009">
    <property type="protein sequence ID" value="KAG0468744.1"/>
    <property type="molecule type" value="Genomic_DNA"/>
</dbReference>
<dbReference type="Proteomes" id="UP000639772">
    <property type="component" value="Chromosome 9"/>
</dbReference>
<evidence type="ECO:0000313" key="5">
    <source>
        <dbReference type="EMBL" id="KAG0468744.1"/>
    </source>
</evidence>
<dbReference type="AlphaFoldDB" id="A0A835UMI6"/>
<evidence type="ECO:0000256" key="1">
    <source>
        <dbReference type="ARBA" id="ARBA00022884"/>
    </source>
</evidence>
<feature type="domain" description="RRM" evidence="4">
    <location>
        <begin position="58"/>
        <end position="136"/>
    </location>
</feature>
<dbReference type="PROSITE" id="PS50102">
    <property type="entry name" value="RRM"/>
    <property type="match status" value="2"/>
</dbReference>
<reference evidence="5 6" key="1">
    <citation type="journal article" date="2020" name="Nat. Food">
        <title>A phased Vanilla planifolia genome enables genetic improvement of flavour and production.</title>
        <authorList>
            <person name="Hasing T."/>
            <person name="Tang H."/>
            <person name="Brym M."/>
            <person name="Khazi F."/>
            <person name="Huang T."/>
            <person name="Chambers A.H."/>
        </authorList>
    </citation>
    <scope>NUCLEOTIDE SEQUENCE [LARGE SCALE GENOMIC DNA]</scope>
    <source>
        <tissue evidence="5">Leaf</tissue>
    </source>
</reference>
<feature type="domain" description="RRM" evidence="4">
    <location>
        <begin position="161"/>
        <end position="239"/>
    </location>
</feature>
<evidence type="ECO:0000259" key="4">
    <source>
        <dbReference type="PROSITE" id="PS50102"/>
    </source>
</evidence>
<dbReference type="OrthoDB" id="439808at2759"/>
<gene>
    <name evidence="5" type="ORF">HPP92_018072</name>
</gene>
<dbReference type="InterPro" id="IPR050502">
    <property type="entry name" value="Euk_RNA-bind_prot"/>
</dbReference>